<name>A0A922D3C5_CARIL</name>
<proteinExistence type="predicted"/>
<dbReference type="AlphaFoldDB" id="A0A922D3C5"/>
<accession>A0A922D3C5</accession>
<organism evidence="1 2">
    <name type="scientific">Carya illinoinensis</name>
    <name type="common">Pecan</name>
    <dbReference type="NCBI Taxonomy" id="32201"/>
    <lineage>
        <taxon>Eukaryota</taxon>
        <taxon>Viridiplantae</taxon>
        <taxon>Streptophyta</taxon>
        <taxon>Embryophyta</taxon>
        <taxon>Tracheophyta</taxon>
        <taxon>Spermatophyta</taxon>
        <taxon>Magnoliopsida</taxon>
        <taxon>eudicotyledons</taxon>
        <taxon>Gunneridae</taxon>
        <taxon>Pentapetalae</taxon>
        <taxon>rosids</taxon>
        <taxon>fabids</taxon>
        <taxon>Fagales</taxon>
        <taxon>Juglandaceae</taxon>
        <taxon>Carya</taxon>
    </lineage>
</organism>
<evidence type="ECO:0000313" key="1">
    <source>
        <dbReference type="EMBL" id="KAG6677262.1"/>
    </source>
</evidence>
<comment type="caution">
    <text evidence="1">The sequence shown here is derived from an EMBL/GenBank/DDBJ whole genome shotgun (WGS) entry which is preliminary data.</text>
</comment>
<evidence type="ECO:0000313" key="2">
    <source>
        <dbReference type="Proteomes" id="UP000811246"/>
    </source>
</evidence>
<dbReference type="Proteomes" id="UP000811246">
    <property type="component" value="Chromosome 14"/>
</dbReference>
<dbReference type="EMBL" id="CM031838">
    <property type="protein sequence ID" value="KAG6677262.1"/>
    <property type="molecule type" value="Genomic_DNA"/>
</dbReference>
<protein>
    <submittedName>
        <fullName evidence="1">Uncharacterized protein</fullName>
    </submittedName>
</protein>
<gene>
    <name evidence="1" type="ORF">I3842_14G017000</name>
</gene>
<reference evidence="1" key="1">
    <citation type="submission" date="2021-01" db="EMBL/GenBank/DDBJ databases">
        <authorList>
            <person name="Lovell J.T."/>
            <person name="Bentley N."/>
            <person name="Bhattarai G."/>
            <person name="Jenkins J.W."/>
            <person name="Sreedasyam A."/>
            <person name="Alarcon Y."/>
            <person name="Bock C."/>
            <person name="Boston L."/>
            <person name="Carlson J."/>
            <person name="Cervantes K."/>
            <person name="Clermont K."/>
            <person name="Krom N."/>
            <person name="Kubenka K."/>
            <person name="Mamidi S."/>
            <person name="Mattison C."/>
            <person name="Monteros M."/>
            <person name="Pisani C."/>
            <person name="Plott C."/>
            <person name="Rajasekar S."/>
            <person name="Rhein H.S."/>
            <person name="Rohla C."/>
            <person name="Song M."/>
            <person name="Hilaire R.S."/>
            <person name="Shu S."/>
            <person name="Wells L."/>
            <person name="Wang X."/>
            <person name="Webber J."/>
            <person name="Heerema R.J."/>
            <person name="Klein P."/>
            <person name="Conner P."/>
            <person name="Grauke L."/>
            <person name="Grimwood J."/>
            <person name="Schmutz J."/>
            <person name="Randall J.J."/>
        </authorList>
    </citation>
    <scope>NUCLEOTIDE SEQUENCE</scope>
    <source>
        <tissue evidence="1">Leaf</tissue>
    </source>
</reference>
<sequence length="60" mass="6685">MTALVALKRLTIYTGCCVRFPASIFVNGCLGIDSKTKMYCLFSLFSKSCTVRGLRIDSFH</sequence>